<sequence length="234" mass="25137">MRRRLQQGVAWARDYAWITAAQLAATVRPPRPDSLATGERVPVLLLPGIYETWPVMGGLARALHAAGHPVHTVPALGLNRRGLEESARSAAERLTELDLRDVVLVAHSKGGLIGKLLLADPVVGPRVAGLVAVSTPFAGSVYARWFPVRSVRALAPHDPHVVALAREVASHARIWSLYARFDPHVPGGSELPGAVNVLLPLDGHFRLLDDPRLHAAVLDAVAHLASDGRERPAL</sequence>
<dbReference type="RefSeq" id="WP_203670344.1">
    <property type="nucleotide sequence ID" value="NZ_BONP01000001.1"/>
</dbReference>
<gene>
    <name evidence="1" type="ORF">Cph01nite_00320</name>
</gene>
<keyword evidence="2" id="KW-1185">Reference proteome</keyword>
<accession>A0ABQ4DG07</accession>
<dbReference type="Proteomes" id="UP000614741">
    <property type="component" value="Unassembled WGS sequence"/>
</dbReference>
<dbReference type="EMBL" id="BONP01000001">
    <property type="protein sequence ID" value="GIG38270.1"/>
    <property type="molecule type" value="Genomic_DNA"/>
</dbReference>
<dbReference type="InterPro" id="IPR029058">
    <property type="entry name" value="AB_hydrolase_fold"/>
</dbReference>
<protein>
    <recommendedName>
        <fullName evidence="3">Alpha/beta hydrolase</fullName>
    </recommendedName>
</protein>
<proteinExistence type="predicted"/>
<comment type="caution">
    <text evidence="1">The sequence shown here is derived from an EMBL/GenBank/DDBJ whole genome shotgun (WGS) entry which is preliminary data.</text>
</comment>
<dbReference type="Gene3D" id="3.40.50.1820">
    <property type="entry name" value="alpha/beta hydrolase"/>
    <property type="match status" value="1"/>
</dbReference>
<name>A0ABQ4DG07_9CELL</name>
<reference evidence="1 2" key="1">
    <citation type="submission" date="2021-01" db="EMBL/GenBank/DDBJ databases">
        <title>Whole genome shotgun sequence of Cellulomonas phragmiteti NBRC 110785.</title>
        <authorList>
            <person name="Komaki H."/>
            <person name="Tamura T."/>
        </authorList>
    </citation>
    <scope>NUCLEOTIDE SEQUENCE [LARGE SCALE GENOMIC DNA]</scope>
    <source>
        <strain evidence="1 2">NBRC 110785</strain>
    </source>
</reference>
<evidence type="ECO:0008006" key="3">
    <source>
        <dbReference type="Google" id="ProtNLM"/>
    </source>
</evidence>
<evidence type="ECO:0000313" key="1">
    <source>
        <dbReference type="EMBL" id="GIG38270.1"/>
    </source>
</evidence>
<evidence type="ECO:0000313" key="2">
    <source>
        <dbReference type="Proteomes" id="UP000614741"/>
    </source>
</evidence>
<dbReference type="SUPFAM" id="SSF53474">
    <property type="entry name" value="alpha/beta-Hydrolases"/>
    <property type="match status" value="1"/>
</dbReference>
<organism evidence="1 2">
    <name type="scientific">Cellulomonas phragmiteti</name>
    <dbReference type="NCBI Taxonomy" id="478780"/>
    <lineage>
        <taxon>Bacteria</taxon>
        <taxon>Bacillati</taxon>
        <taxon>Actinomycetota</taxon>
        <taxon>Actinomycetes</taxon>
        <taxon>Micrococcales</taxon>
        <taxon>Cellulomonadaceae</taxon>
        <taxon>Cellulomonas</taxon>
    </lineage>
</organism>